<organism evidence="1 2">
    <name type="scientific">Candidatus Accumulibacter adjunctus</name>
    <dbReference type="NCBI Taxonomy" id="1454001"/>
    <lineage>
        <taxon>Bacteria</taxon>
        <taxon>Pseudomonadati</taxon>
        <taxon>Pseudomonadota</taxon>
        <taxon>Betaproteobacteria</taxon>
        <taxon>Candidatus Accumulibacter</taxon>
    </lineage>
</organism>
<sequence length="77" mass="8774">MYGNDPEVIALAAEIECYLKEHPEAADTTEHIARWWILRQRIEMGLALTQKALDHLEAKGVVERTQQGLYGLAQRRG</sequence>
<proteinExistence type="predicted"/>
<evidence type="ECO:0000313" key="1">
    <source>
        <dbReference type="EMBL" id="EXI67905.1"/>
    </source>
</evidence>
<accession>A0A011NTQ0</accession>
<reference evidence="1" key="1">
    <citation type="submission" date="2014-02" db="EMBL/GenBank/DDBJ databases">
        <title>Expanding our view of genomic diversity in Candidatus Accumulibacter clades.</title>
        <authorList>
            <person name="Skennerton C.T."/>
            <person name="Barr J.J."/>
            <person name="Slater F.R."/>
            <person name="Bond P.L."/>
            <person name="Tyson G.W."/>
        </authorList>
    </citation>
    <scope>NUCLEOTIDE SEQUENCE [LARGE SCALE GENOMIC DNA]</scope>
</reference>
<evidence type="ECO:0000313" key="2">
    <source>
        <dbReference type="Proteomes" id="UP000020218"/>
    </source>
</evidence>
<dbReference type="PATRIC" id="fig|1454001.3.peg.1586"/>
<dbReference type="Proteomes" id="UP000020218">
    <property type="component" value="Unassembled WGS sequence"/>
</dbReference>
<dbReference type="AlphaFoldDB" id="A0A011NTQ0"/>
<keyword evidence="2" id="KW-1185">Reference proteome</keyword>
<dbReference type="STRING" id="1454001.AW08_01509"/>
<gene>
    <name evidence="1" type="ORF">AW08_01509</name>
</gene>
<protein>
    <submittedName>
        <fullName evidence="1">Uncharacterized protein</fullName>
    </submittedName>
</protein>
<name>A0A011NTQ0_9PROT</name>
<dbReference type="EMBL" id="JFAX01000007">
    <property type="protein sequence ID" value="EXI67905.1"/>
    <property type="molecule type" value="Genomic_DNA"/>
</dbReference>
<comment type="caution">
    <text evidence="1">The sequence shown here is derived from an EMBL/GenBank/DDBJ whole genome shotgun (WGS) entry which is preliminary data.</text>
</comment>